<dbReference type="HOGENOM" id="CLU_2937912_0_0_10"/>
<accession>C9ML21</accession>
<organism evidence="1 2">
    <name type="scientific">Prevotella veroralis F0319</name>
    <dbReference type="NCBI Taxonomy" id="649761"/>
    <lineage>
        <taxon>Bacteria</taxon>
        <taxon>Pseudomonadati</taxon>
        <taxon>Bacteroidota</taxon>
        <taxon>Bacteroidia</taxon>
        <taxon>Bacteroidales</taxon>
        <taxon>Prevotellaceae</taxon>
        <taxon>Prevotella</taxon>
    </lineage>
</organism>
<keyword evidence="2" id="KW-1185">Reference proteome</keyword>
<comment type="caution">
    <text evidence="1">The sequence shown here is derived from an EMBL/GenBank/DDBJ whole genome shotgun (WGS) entry which is preliminary data.</text>
</comment>
<proteinExistence type="predicted"/>
<reference evidence="1 2" key="1">
    <citation type="submission" date="2009-09" db="EMBL/GenBank/DDBJ databases">
        <authorList>
            <person name="Weinstock G."/>
            <person name="Sodergren E."/>
            <person name="Clifton S."/>
            <person name="Fulton L."/>
            <person name="Fulton B."/>
            <person name="Courtney L."/>
            <person name="Fronick C."/>
            <person name="Harrison M."/>
            <person name="Strong C."/>
            <person name="Farmer C."/>
            <person name="Delahaunty K."/>
            <person name="Markovic C."/>
            <person name="Hall O."/>
            <person name="Minx P."/>
            <person name="Tomlinson C."/>
            <person name="Mitreva M."/>
            <person name="Nelson J."/>
            <person name="Hou S."/>
            <person name="Wollam A."/>
            <person name="Pepin K.H."/>
            <person name="Johnson M."/>
            <person name="Bhonagiri V."/>
            <person name="Nash W.E."/>
            <person name="Warren W."/>
            <person name="Chinwalla A."/>
            <person name="Mardis E.R."/>
            <person name="Wilson R.K."/>
        </authorList>
    </citation>
    <scope>NUCLEOTIDE SEQUENCE [LARGE SCALE GENOMIC DNA]</scope>
    <source>
        <strain evidence="1 2">F0319</strain>
    </source>
</reference>
<protein>
    <submittedName>
        <fullName evidence="1">Uncharacterized protein</fullName>
    </submittedName>
</protein>
<dbReference type="Proteomes" id="UP000003327">
    <property type="component" value="Unassembled WGS sequence"/>
</dbReference>
<name>C9ML21_9BACT</name>
<evidence type="ECO:0000313" key="1">
    <source>
        <dbReference type="EMBL" id="EEX19794.1"/>
    </source>
</evidence>
<dbReference type="AlphaFoldDB" id="C9ML21"/>
<dbReference type="EMBL" id="ACVA01000009">
    <property type="protein sequence ID" value="EEX19794.1"/>
    <property type="molecule type" value="Genomic_DNA"/>
</dbReference>
<gene>
    <name evidence="1" type="ORF">HMPREF0973_00296</name>
</gene>
<sequence>MSITPILTISAVFNGYSLPEQQISSVVGGYYFRLPSCEEKEAVLSTIVHQTYDDIIYQLT</sequence>
<dbReference type="STRING" id="649761.HMPREF0973_00296"/>
<evidence type="ECO:0000313" key="2">
    <source>
        <dbReference type="Proteomes" id="UP000003327"/>
    </source>
</evidence>